<sequence length="354" mass="40863">MTTFTFSTVMVVLTTYSSQFSPRALKHFVNDKTTVRALGIFMGGFIYSITALLFMWESLRQEYVISAFFGVAYAILCLAVFAYFIHHVAASIQVSSLIGKLESDTKKVLDFYKELQQNNAVQVEKKDPGTYQYRKEISSKQSGFLQFVDFNGLLEYTAQHDLYIELNLRVGKFIREGQTLFTIHSLEECEESLTEYLSLGSERMANFDLEFSIRRISEIAVRAVSPSINDPNTARDCIHYLGVLLGETAALNDGHLIMTDQKGNPRVTIPFFAFERMLYKSFYQIVHYAQQDMSVILALLDAMIIIQKEMPENRKKIVYSFHKYILQNIDRENLQEWDLRFLNEKVECLQAVKH</sequence>
<gene>
    <name evidence="2" type="ORF">D3H55_02380</name>
</gene>
<organism evidence="2 3">
    <name type="scientific">Bacillus salacetis</name>
    <dbReference type="NCBI Taxonomy" id="2315464"/>
    <lineage>
        <taxon>Bacteria</taxon>
        <taxon>Bacillati</taxon>
        <taxon>Bacillota</taxon>
        <taxon>Bacilli</taxon>
        <taxon>Bacillales</taxon>
        <taxon>Bacillaceae</taxon>
        <taxon>Bacillus</taxon>
    </lineage>
</organism>
<keyword evidence="1" id="KW-1133">Transmembrane helix</keyword>
<evidence type="ECO:0000313" key="3">
    <source>
        <dbReference type="Proteomes" id="UP000265801"/>
    </source>
</evidence>
<name>A0A3A1R9F5_9BACI</name>
<proteinExistence type="predicted"/>
<dbReference type="OrthoDB" id="2955631at2"/>
<dbReference type="Proteomes" id="UP000265801">
    <property type="component" value="Unassembled WGS sequence"/>
</dbReference>
<keyword evidence="1" id="KW-0812">Transmembrane</keyword>
<dbReference type="RefSeq" id="WP_119545302.1">
    <property type="nucleotide sequence ID" value="NZ_QXIR01000002.1"/>
</dbReference>
<accession>A0A3A1R9F5</accession>
<dbReference type="InterPro" id="IPR018723">
    <property type="entry name" value="DUF2254_membrane"/>
</dbReference>
<feature type="transmembrane region" description="Helical" evidence="1">
    <location>
        <begin position="33"/>
        <end position="56"/>
    </location>
</feature>
<evidence type="ECO:0000313" key="2">
    <source>
        <dbReference type="EMBL" id="RIW38404.1"/>
    </source>
</evidence>
<protein>
    <submittedName>
        <fullName evidence="2">DUF2254 domain-containing protein</fullName>
    </submittedName>
</protein>
<dbReference type="EMBL" id="QXIR01000002">
    <property type="protein sequence ID" value="RIW38404.1"/>
    <property type="molecule type" value="Genomic_DNA"/>
</dbReference>
<evidence type="ECO:0000256" key="1">
    <source>
        <dbReference type="SAM" id="Phobius"/>
    </source>
</evidence>
<feature type="transmembrane region" description="Helical" evidence="1">
    <location>
        <begin position="63"/>
        <end position="85"/>
    </location>
</feature>
<keyword evidence="1" id="KW-0472">Membrane</keyword>
<keyword evidence="3" id="KW-1185">Reference proteome</keyword>
<dbReference type="Pfam" id="PF10011">
    <property type="entry name" value="DUF2254"/>
    <property type="match status" value="1"/>
</dbReference>
<reference evidence="2 3" key="1">
    <citation type="submission" date="2018-09" db="EMBL/GenBank/DDBJ databases">
        <title>Bacillus saliacetes sp. nov., isolated from Thai shrimp paste (Ka-pi).</title>
        <authorList>
            <person name="Daroonpunt R."/>
            <person name="Tanasupawat S."/>
            <person name="Yiamsombut S."/>
        </authorList>
    </citation>
    <scope>NUCLEOTIDE SEQUENCE [LARGE SCALE GENOMIC DNA]</scope>
    <source>
        <strain evidence="2 3">SKP7-4</strain>
    </source>
</reference>
<dbReference type="AlphaFoldDB" id="A0A3A1R9F5"/>
<comment type="caution">
    <text evidence="2">The sequence shown here is derived from an EMBL/GenBank/DDBJ whole genome shotgun (WGS) entry which is preliminary data.</text>
</comment>